<evidence type="ECO:0000313" key="10">
    <source>
        <dbReference type="EMBL" id="CAL8069182.1"/>
    </source>
</evidence>
<protein>
    <recommendedName>
        <fullName evidence="9">G-protein coupled receptors family 1 profile domain-containing protein</fullName>
    </recommendedName>
</protein>
<keyword evidence="6 8" id="KW-0472">Membrane</keyword>
<dbReference type="PROSITE" id="PS50262">
    <property type="entry name" value="G_PROTEIN_RECEP_F1_2"/>
    <property type="match status" value="1"/>
</dbReference>
<feature type="transmembrane region" description="Helical" evidence="8">
    <location>
        <begin position="134"/>
        <end position="156"/>
    </location>
</feature>
<dbReference type="Pfam" id="PF00001">
    <property type="entry name" value="7tm_1"/>
    <property type="match status" value="1"/>
</dbReference>
<keyword evidence="11" id="KW-1185">Reference proteome</keyword>
<evidence type="ECO:0000256" key="6">
    <source>
        <dbReference type="ARBA" id="ARBA00023136"/>
    </source>
</evidence>
<comment type="subcellular location">
    <subcellularLocation>
        <location evidence="1">Cell membrane</location>
        <topology evidence="1">Multi-pass membrane protein</topology>
    </subcellularLocation>
</comment>
<name>A0ABP1PJ82_9HEXA</name>
<evidence type="ECO:0000256" key="8">
    <source>
        <dbReference type="SAM" id="Phobius"/>
    </source>
</evidence>
<comment type="caution">
    <text evidence="10">The sequence shown here is derived from an EMBL/GenBank/DDBJ whole genome shotgun (WGS) entry which is preliminary data.</text>
</comment>
<proteinExistence type="inferred from homology"/>
<evidence type="ECO:0000256" key="7">
    <source>
        <dbReference type="ARBA" id="ARBA00023170"/>
    </source>
</evidence>
<dbReference type="SUPFAM" id="SSF81321">
    <property type="entry name" value="Family A G protein-coupled receptor-like"/>
    <property type="match status" value="1"/>
</dbReference>
<dbReference type="PANTHER" id="PTHR24241:SF59">
    <property type="entry name" value="ADIPOKINETIC HORMONE RECEPTOR, ISOFORM C"/>
    <property type="match status" value="1"/>
</dbReference>
<dbReference type="EMBL" id="CAXLJM020000004">
    <property type="protein sequence ID" value="CAL8069182.1"/>
    <property type="molecule type" value="Genomic_DNA"/>
</dbReference>
<dbReference type="InterPro" id="IPR017452">
    <property type="entry name" value="GPCR_Rhodpsn_7TM"/>
</dbReference>
<dbReference type="PANTHER" id="PTHR24241">
    <property type="entry name" value="NEUROPEPTIDE RECEPTOR-RELATED G-PROTEIN COUPLED RECEPTOR"/>
    <property type="match status" value="1"/>
</dbReference>
<keyword evidence="7" id="KW-0675">Receptor</keyword>
<evidence type="ECO:0000313" key="11">
    <source>
        <dbReference type="Proteomes" id="UP001642540"/>
    </source>
</evidence>
<feature type="transmembrane region" description="Helical" evidence="8">
    <location>
        <begin position="33"/>
        <end position="58"/>
    </location>
</feature>
<keyword evidence="4 8" id="KW-0812">Transmembrane</keyword>
<sequence length="238" mass="27189">MWVLIFHVESHPKFPWYTQCVDFNAFSKPEYELMYRIFGMVMMYALPFILLVVLYGSIAVELYKLSRSSATSFQTPDGLRTTVRGENIERAKVKSIQMTFVIAAAFLVCWTPYYVMCLWYWTDPVTANLVDQRIQKGLFLFASTNSTVNPIVYGVFNMKSIFGRNTTQSSNVSSTVHTMAHSCRSRRREYFSQDDTGSLRNNNSRANATRVEITTKQLNPLVINGSSISPECIDANMV</sequence>
<evidence type="ECO:0000256" key="1">
    <source>
        <dbReference type="ARBA" id="ARBA00004651"/>
    </source>
</evidence>
<evidence type="ECO:0000256" key="4">
    <source>
        <dbReference type="ARBA" id="ARBA00022692"/>
    </source>
</evidence>
<feature type="domain" description="G-protein coupled receptors family 1 profile" evidence="9">
    <location>
        <begin position="1"/>
        <end position="153"/>
    </location>
</feature>
<dbReference type="Gene3D" id="1.20.1070.10">
    <property type="entry name" value="Rhodopsin 7-helix transmembrane proteins"/>
    <property type="match status" value="1"/>
</dbReference>
<evidence type="ECO:0000256" key="5">
    <source>
        <dbReference type="ARBA" id="ARBA00022989"/>
    </source>
</evidence>
<evidence type="ECO:0000256" key="2">
    <source>
        <dbReference type="ARBA" id="ARBA00010663"/>
    </source>
</evidence>
<dbReference type="InterPro" id="IPR000276">
    <property type="entry name" value="GPCR_Rhodpsn"/>
</dbReference>
<feature type="transmembrane region" description="Helical" evidence="8">
    <location>
        <begin position="100"/>
        <end position="122"/>
    </location>
</feature>
<reference evidence="10 11" key="1">
    <citation type="submission" date="2024-08" db="EMBL/GenBank/DDBJ databases">
        <authorList>
            <person name="Cucini C."/>
            <person name="Frati F."/>
        </authorList>
    </citation>
    <scope>NUCLEOTIDE SEQUENCE [LARGE SCALE GENOMIC DNA]</scope>
</reference>
<dbReference type="Proteomes" id="UP001642540">
    <property type="component" value="Unassembled WGS sequence"/>
</dbReference>
<keyword evidence="3" id="KW-1003">Cell membrane</keyword>
<keyword evidence="5 8" id="KW-1133">Transmembrane helix</keyword>
<accession>A0ABP1PJ82</accession>
<dbReference type="PRINTS" id="PR00237">
    <property type="entry name" value="GPCRRHODOPSN"/>
</dbReference>
<organism evidence="10 11">
    <name type="scientific">Orchesella dallaii</name>
    <dbReference type="NCBI Taxonomy" id="48710"/>
    <lineage>
        <taxon>Eukaryota</taxon>
        <taxon>Metazoa</taxon>
        <taxon>Ecdysozoa</taxon>
        <taxon>Arthropoda</taxon>
        <taxon>Hexapoda</taxon>
        <taxon>Collembola</taxon>
        <taxon>Entomobryomorpha</taxon>
        <taxon>Entomobryoidea</taxon>
        <taxon>Orchesellidae</taxon>
        <taxon>Orchesellinae</taxon>
        <taxon>Orchesella</taxon>
    </lineage>
</organism>
<evidence type="ECO:0000259" key="9">
    <source>
        <dbReference type="PROSITE" id="PS50262"/>
    </source>
</evidence>
<evidence type="ECO:0000256" key="3">
    <source>
        <dbReference type="ARBA" id="ARBA00022475"/>
    </source>
</evidence>
<comment type="similarity">
    <text evidence="2">Belongs to the G-protein coupled receptor 1 family.</text>
</comment>
<gene>
    <name evidence="10" type="ORF">ODALV1_LOCUS637</name>
</gene>